<dbReference type="GO" id="GO:0016491">
    <property type="term" value="F:oxidoreductase activity"/>
    <property type="evidence" value="ECO:0007669"/>
    <property type="project" value="InterPro"/>
</dbReference>
<dbReference type="Pfam" id="PF02738">
    <property type="entry name" value="MoCoBD_1"/>
    <property type="match status" value="1"/>
</dbReference>
<reference evidence="2 3" key="1">
    <citation type="submission" date="2019-01" db="EMBL/GenBank/DDBJ databases">
        <title>Lacunisphaera sp. strain TWA-58.</title>
        <authorList>
            <person name="Chen W.-M."/>
        </authorList>
    </citation>
    <scope>NUCLEOTIDE SEQUENCE [LARGE SCALE GENOMIC DNA]</scope>
    <source>
        <strain evidence="2 3">TWA-58</strain>
    </source>
</reference>
<feature type="domain" description="Aldehyde oxidase/xanthine dehydrogenase a/b hammerhead" evidence="1">
    <location>
        <begin position="222"/>
        <end position="309"/>
    </location>
</feature>
<dbReference type="InterPro" id="IPR006311">
    <property type="entry name" value="TAT_signal"/>
</dbReference>
<sequence length="750" mass="80087">MKPSDSPSLSPSPSPKALPRREFLRISALTGGGFAIGFLLPGQTFAQAAANLLDDTAKQFTPNPFIRITPENIITILAKNPETGQGVKTHLPMIVAEELDVDFNTIVVEQAGLRGDVGAQFAGGSRSTPDNYQRLRVAGATARVMLIEVAAQTWGVPADQLTTEKGRVIHSATGRSATYGQLATKAATLPIPDEKTVRLKKEGEFRVMGSRVGGVDNPAIVTGRPLFGIDQVLPGLVYAAYEKCPVFGGKVISANVERIKKLPGVLDCFVLEGTDNPNGLKPGVAIVATSTWAAFSAKKQLNVEWDESAGAGHSSEAFAAKAAAAARAGGKNVRTDGDVAAALASAAKVVEAEYTYPYLNHATLEPQGCTAWAKDDGIEFWTTSQTPGSGQDLVANTFKIPKEKLKLNFVRGGGGFGRRLANDYMAEAAAIALRTGGKPVKLTWTREDDMRHDCYHRPGGFHFLKGAVDAAGKLSAWQNHFVTYGFKNTERPASGADLSPDELPARFVPNFHLDQTILSTMIPSGPMRAPRSNALAWVFQSFIDELAHAAGRDPVEFRLELLGDDRVVPPSTGQRGAPYDTGRMKAVVRLAAGKSGWGQPLPKGEGRGVAFHFSHSGYVAMVAHVAVAQDGTLTVKEFTTVADVGPIINLSGAENQMEGSVMDGLGAIWLQEMTFDEGRAVQSNFHDFPLLRINAAPKVTVHFIQSANPPTGLGEPPYPVVMPAVCNAIFAACGKRIRTWPILKSDLSWS</sequence>
<dbReference type="InterPro" id="IPR008274">
    <property type="entry name" value="AldOxase/xan_DH_MoCoBD1"/>
</dbReference>
<evidence type="ECO:0000313" key="3">
    <source>
        <dbReference type="Proteomes" id="UP000290218"/>
    </source>
</evidence>
<dbReference type="Gene3D" id="3.30.365.10">
    <property type="entry name" value="Aldehyde oxidase/xanthine dehydrogenase, molybdopterin binding domain"/>
    <property type="match status" value="3"/>
</dbReference>
<accession>A0A4Q1C9V8</accession>
<comment type="caution">
    <text evidence="2">The sequence shown here is derived from an EMBL/GenBank/DDBJ whole genome shotgun (WGS) entry which is preliminary data.</text>
</comment>
<dbReference type="OrthoDB" id="9767994at2"/>
<gene>
    <name evidence="2" type="ORF">ESB00_07020</name>
</gene>
<protein>
    <submittedName>
        <fullName evidence="2">Xanthine dehydrogenase family protein molybdopterin-binding subunit</fullName>
    </submittedName>
</protein>
<dbReference type="AlphaFoldDB" id="A0A4Q1C9V8"/>
<dbReference type="InterPro" id="IPR046867">
    <property type="entry name" value="AldOxase/xan_DH_MoCoBD2"/>
</dbReference>
<dbReference type="InterPro" id="IPR052516">
    <property type="entry name" value="N-heterocyclic_Hydroxylase"/>
</dbReference>
<dbReference type="EMBL" id="SDHX01000001">
    <property type="protein sequence ID" value="RXK55632.1"/>
    <property type="molecule type" value="Genomic_DNA"/>
</dbReference>
<dbReference type="Pfam" id="PF20256">
    <property type="entry name" value="MoCoBD_2"/>
    <property type="match status" value="2"/>
</dbReference>
<evidence type="ECO:0000313" key="2">
    <source>
        <dbReference type="EMBL" id="RXK55632.1"/>
    </source>
</evidence>
<dbReference type="RefSeq" id="WP_129046997.1">
    <property type="nucleotide sequence ID" value="NZ_SDHX01000001.1"/>
</dbReference>
<evidence type="ECO:0000259" key="1">
    <source>
        <dbReference type="SMART" id="SM01008"/>
    </source>
</evidence>
<dbReference type="InterPro" id="IPR012368">
    <property type="entry name" value="OxRdtase_Mopterin-bd_su_IorB"/>
</dbReference>
<dbReference type="PANTHER" id="PTHR47495">
    <property type="entry name" value="ALDEHYDE DEHYDROGENASE"/>
    <property type="match status" value="1"/>
</dbReference>
<dbReference type="PIRSF" id="PIRSF036389">
    <property type="entry name" value="IOR_B"/>
    <property type="match status" value="1"/>
</dbReference>
<keyword evidence="3" id="KW-1185">Reference proteome</keyword>
<dbReference type="SMART" id="SM01008">
    <property type="entry name" value="Ald_Xan_dh_C"/>
    <property type="match status" value="1"/>
</dbReference>
<dbReference type="InterPro" id="IPR000674">
    <property type="entry name" value="Ald_Oxase/Xan_DH_a/b"/>
</dbReference>
<dbReference type="Proteomes" id="UP000290218">
    <property type="component" value="Unassembled WGS sequence"/>
</dbReference>
<organism evidence="2 3">
    <name type="scientific">Oleiharenicola lentus</name>
    <dbReference type="NCBI Taxonomy" id="2508720"/>
    <lineage>
        <taxon>Bacteria</taxon>
        <taxon>Pseudomonadati</taxon>
        <taxon>Verrucomicrobiota</taxon>
        <taxon>Opitutia</taxon>
        <taxon>Opitutales</taxon>
        <taxon>Opitutaceae</taxon>
        <taxon>Oleiharenicola</taxon>
    </lineage>
</organism>
<dbReference type="Gene3D" id="3.90.1170.50">
    <property type="entry name" value="Aldehyde oxidase/xanthine dehydrogenase, a/b hammerhead"/>
    <property type="match status" value="1"/>
</dbReference>
<dbReference type="SUPFAM" id="SSF56003">
    <property type="entry name" value="Molybdenum cofactor-binding domain"/>
    <property type="match status" value="2"/>
</dbReference>
<dbReference type="InterPro" id="IPR037165">
    <property type="entry name" value="AldOxase/xan_DH_Mopterin-bd_sf"/>
</dbReference>
<name>A0A4Q1C9V8_9BACT</name>
<dbReference type="PROSITE" id="PS51318">
    <property type="entry name" value="TAT"/>
    <property type="match status" value="1"/>
</dbReference>
<proteinExistence type="predicted"/>
<dbReference type="PANTHER" id="PTHR47495:SF3">
    <property type="entry name" value="BLR6219 PROTEIN"/>
    <property type="match status" value="1"/>
</dbReference>